<dbReference type="PANTHER" id="PTHR30469:SF12">
    <property type="entry name" value="MULTIDRUG RESISTANCE PROTEIN MDTA"/>
    <property type="match status" value="1"/>
</dbReference>
<protein>
    <submittedName>
        <fullName evidence="3">Cation efflux system protein CzcB</fullName>
    </submittedName>
</protein>
<evidence type="ECO:0000313" key="4">
    <source>
        <dbReference type="Proteomes" id="UP000019402"/>
    </source>
</evidence>
<dbReference type="Gene3D" id="2.40.420.20">
    <property type="match status" value="1"/>
</dbReference>
<dbReference type="RefSeq" id="WP_027472327.1">
    <property type="nucleotide sequence ID" value="NZ_BAMD01000010.1"/>
</dbReference>
<dbReference type="PANTHER" id="PTHR30469">
    <property type="entry name" value="MULTIDRUG RESISTANCE PROTEIN MDTA"/>
    <property type="match status" value="1"/>
</dbReference>
<dbReference type="InterPro" id="IPR006143">
    <property type="entry name" value="RND_pump_MFP"/>
</dbReference>
<accession>W7Y4K2</accession>
<dbReference type="Gene3D" id="2.40.50.100">
    <property type="match status" value="1"/>
</dbReference>
<organism evidence="3 4">
    <name type="scientific">Saccharicrinis fermentans DSM 9555 = JCM 21142</name>
    <dbReference type="NCBI Taxonomy" id="869213"/>
    <lineage>
        <taxon>Bacteria</taxon>
        <taxon>Pseudomonadati</taxon>
        <taxon>Bacteroidota</taxon>
        <taxon>Bacteroidia</taxon>
        <taxon>Marinilabiliales</taxon>
        <taxon>Marinilabiliaceae</taxon>
        <taxon>Saccharicrinis</taxon>
    </lineage>
</organism>
<dbReference type="STRING" id="869213.GCA_000517085_02800"/>
<dbReference type="SUPFAM" id="SSF111369">
    <property type="entry name" value="HlyD-like secretion proteins"/>
    <property type="match status" value="1"/>
</dbReference>
<evidence type="ECO:0000313" key="3">
    <source>
        <dbReference type="EMBL" id="GAF02513.1"/>
    </source>
</evidence>
<dbReference type="InterPro" id="IPR058625">
    <property type="entry name" value="MdtA-like_BSH"/>
</dbReference>
<dbReference type="GO" id="GO:1990281">
    <property type="term" value="C:efflux pump complex"/>
    <property type="evidence" value="ECO:0007669"/>
    <property type="project" value="TreeGrafter"/>
</dbReference>
<dbReference type="NCBIfam" id="TIGR01730">
    <property type="entry name" value="RND_mfp"/>
    <property type="match status" value="1"/>
</dbReference>
<gene>
    <name evidence="3" type="ORF">JCM21142_31151</name>
</gene>
<dbReference type="EMBL" id="BAMD01000010">
    <property type="protein sequence ID" value="GAF02513.1"/>
    <property type="molecule type" value="Genomic_DNA"/>
</dbReference>
<dbReference type="AlphaFoldDB" id="W7Y4K2"/>
<feature type="domain" description="Multidrug resistance protein MdtA-like barrel-sandwich hybrid" evidence="2">
    <location>
        <begin position="73"/>
        <end position="219"/>
    </location>
</feature>
<evidence type="ECO:0000259" key="2">
    <source>
        <dbReference type="Pfam" id="PF25917"/>
    </source>
</evidence>
<dbReference type="Pfam" id="PF25917">
    <property type="entry name" value="BSH_RND"/>
    <property type="match status" value="1"/>
</dbReference>
<comment type="caution">
    <text evidence="3">The sequence shown here is derived from an EMBL/GenBank/DDBJ whole genome shotgun (WGS) entry which is preliminary data.</text>
</comment>
<reference evidence="3 4" key="1">
    <citation type="journal article" date="2014" name="Genome Announc.">
        <title>Draft Genome Sequence of Cytophaga fermentans JCM 21142T, a Facultative Anaerobe Isolated from Marine Mud.</title>
        <authorList>
            <person name="Starns D."/>
            <person name="Oshima K."/>
            <person name="Suda W."/>
            <person name="Iino T."/>
            <person name="Yuki M."/>
            <person name="Inoue J."/>
            <person name="Kitamura K."/>
            <person name="Iida T."/>
            <person name="Darby A."/>
            <person name="Hattori M."/>
            <person name="Ohkuma M."/>
        </authorList>
    </citation>
    <scope>NUCLEOTIDE SEQUENCE [LARGE SCALE GENOMIC DNA]</scope>
    <source>
        <strain evidence="3 4">JCM 21142</strain>
    </source>
</reference>
<comment type="similarity">
    <text evidence="1">Belongs to the membrane fusion protein (MFP) (TC 8.A.1) family.</text>
</comment>
<evidence type="ECO:0000256" key="1">
    <source>
        <dbReference type="ARBA" id="ARBA00009477"/>
    </source>
</evidence>
<name>W7Y4K2_9BACT</name>
<dbReference type="eggNOG" id="COG0845">
    <property type="taxonomic scope" value="Bacteria"/>
</dbReference>
<dbReference type="Gene3D" id="1.10.287.470">
    <property type="entry name" value="Helix hairpin bin"/>
    <property type="match status" value="1"/>
</dbReference>
<keyword evidence="4" id="KW-1185">Reference proteome</keyword>
<proteinExistence type="inferred from homology"/>
<dbReference type="Gene3D" id="2.40.30.170">
    <property type="match status" value="1"/>
</dbReference>
<dbReference type="OrthoDB" id="1114717at2"/>
<dbReference type="Proteomes" id="UP000019402">
    <property type="component" value="Unassembled WGS sequence"/>
</dbReference>
<sequence length="374" mass="41265">MKRRIITIGIALLIVLGAFIVVKALPKKEAKSATQVSSAKAEGLLVEVLYAELGTVQHSYTATGKLRAFDRFEIFAQADGQLLASARNFKEGRSYARGQVMLEIDQREYRMTVLAQKSNFITLITSILPDLRSDYQDAYALWRAYASEIDVHKNLKELPKVDTEQLKFYLAGKGVYSSYYNILSAEEKLSKYIIRAPFDGVVTSALAEAGTAVRNGSELGTFISTSSYDLEITAPLALVEDVKPGTNAVLTSTEIDGQWQGRVVRVGGAIDEQTQSLKLFIRTSGDNLKEGMFLTAELEQQPFENAMSLPRKMVDSDDNVFTVEDGVLHKRHVKVLARQGDLAIIEGLEQGTPVLSTVIKSAHEGMKVHVAIER</sequence>
<dbReference type="GO" id="GO:0015562">
    <property type="term" value="F:efflux transmembrane transporter activity"/>
    <property type="evidence" value="ECO:0007669"/>
    <property type="project" value="TreeGrafter"/>
</dbReference>